<protein>
    <recommendedName>
        <fullName evidence="6">Thioredoxin domain-containing protein</fullName>
    </recommendedName>
</protein>
<dbReference type="EMBL" id="JGYG01000016">
    <property type="protein sequence ID" value="KFI26379.1"/>
    <property type="molecule type" value="Genomic_DNA"/>
</dbReference>
<evidence type="ECO:0000256" key="3">
    <source>
        <dbReference type="PIRSR" id="PIRSR603782-1"/>
    </source>
</evidence>
<dbReference type="Gene3D" id="3.40.30.10">
    <property type="entry name" value="Glutaredoxin"/>
    <property type="match status" value="1"/>
</dbReference>
<feature type="binding site" evidence="3">
    <location>
        <position position="81"/>
    </location>
    <ligand>
        <name>Cu cation</name>
        <dbReference type="ChEBI" id="CHEBI:23378"/>
    </ligand>
</feature>
<keyword evidence="8" id="KW-1185">Reference proteome</keyword>
<feature type="binding site" evidence="3">
    <location>
        <position position="165"/>
    </location>
    <ligand>
        <name>Cu cation</name>
        <dbReference type="ChEBI" id="CHEBI:23378"/>
    </ligand>
</feature>
<dbReference type="PANTHER" id="PTHR12151:SF25">
    <property type="entry name" value="LINALOOL DEHYDRATASE_ISOMERASE DOMAIN-CONTAINING PROTEIN"/>
    <property type="match status" value="1"/>
</dbReference>
<feature type="transmembrane region" description="Helical" evidence="5">
    <location>
        <begin position="6"/>
        <end position="27"/>
    </location>
</feature>
<dbReference type="GO" id="GO:0046872">
    <property type="term" value="F:metal ion binding"/>
    <property type="evidence" value="ECO:0007669"/>
    <property type="project" value="UniProtKB-KW"/>
</dbReference>
<evidence type="ECO:0000256" key="4">
    <source>
        <dbReference type="PIRSR" id="PIRSR603782-2"/>
    </source>
</evidence>
<dbReference type="InterPro" id="IPR013766">
    <property type="entry name" value="Thioredoxin_domain"/>
</dbReference>
<dbReference type="InterPro" id="IPR003782">
    <property type="entry name" value="SCO1/SenC"/>
</dbReference>
<accession>A0A086XWH9</accession>
<dbReference type="PROSITE" id="PS51352">
    <property type="entry name" value="THIOREDOXIN_2"/>
    <property type="match status" value="1"/>
</dbReference>
<keyword evidence="5" id="KW-1133">Transmembrane helix</keyword>
<keyword evidence="3" id="KW-0479">Metal-binding</keyword>
<dbReference type="FunFam" id="3.40.30.10:FF:000013">
    <property type="entry name" value="Blast:Protein SCO1 homolog, mitochondrial"/>
    <property type="match status" value="1"/>
</dbReference>
<evidence type="ECO:0000313" key="8">
    <source>
        <dbReference type="Proteomes" id="UP000028826"/>
    </source>
</evidence>
<reference evidence="7 8" key="1">
    <citation type="submission" date="2014-03" db="EMBL/GenBank/DDBJ databases">
        <title>Genome of Haematobacter massiliensis CCUG 47968.</title>
        <authorList>
            <person name="Wang D."/>
            <person name="Wang G."/>
        </authorList>
    </citation>
    <scope>NUCLEOTIDE SEQUENCE [LARGE SCALE GENOMIC DNA]</scope>
    <source>
        <strain evidence="7 8">CCUG 47968</strain>
    </source>
</reference>
<proteinExistence type="inferred from homology"/>
<evidence type="ECO:0000313" key="7">
    <source>
        <dbReference type="EMBL" id="KFI26379.1"/>
    </source>
</evidence>
<dbReference type="PANTHER" id="PTHR12151">
    <property type="entry name" value="ELECTRON TRANSPORT PROTIN SCO1/SENC FAMILY MEMBER"/>
    <property type="match status" value="1"/>
</dbReference>
<sequence length="200" mass="22352">MQRRRAVILGLGATGAAVAFMLGVGAWRTRDRQRGNALLPLPVGDMDWDLTDHRGQPVRPLDWVGRPVMAFFGFTWCPDVCPTTLSDISLWLEELGPDADRLVVALITVDPDRDTPEALADYVSNFDPRIIGLTGSAEQVEKAAADFRVKYARVPRDDGDYTMDHTAGVFLFHPDGRFASIIDFHEDRRFAVPKIRRTLS</sequence>
<dbReference type="OrthoDB" id="9790194at2"/>
<feature type="binding site" evidence="3">
    <location>
        <position position="77"/>
    </location>
    <ligand>
        <name>Cu cation</name>
        <dbReference type="ChEBI" id="CHEBI:23378"/>
    </ligand>
</feature>
<organism evidence="7 8">
    <name type="scientific">Haematobacter massiliensis</name>
    <dbReference type="NCBI Taxonomy" id="195105"/>
    <lineage>
        <taxon>Bacteria</taxon>
        <taxon>Pseudomonadati</taxon>
        <taxon>Pseudomonadota</taxon>
        <taxon>Alphaproteobacteria</taxon>
        <taxon>Rhodobacterales</taxon>
        <taxon>Paracoccaceae</taxon>
        <taxon>Haematobacter</taxon>
    </lineage>
</organism>
<dbReference type="Pfam" id="PF02630">
    <property type="entry name" value="SCO1-SenC"/>
    <property type="match status" value="1"/>
</dbReference>
<evidence type="ECO:0000259" key="6">
    <source>
        <dbReference type="PROSITE" id="PS51352"/>
    </source>
</evidence>
<dbReference type="InterPro" id="IPR036249">
    <property type="entry name" value="Thioredoxin-like_sf"/>
</dbReference>
<comment type="caution">
    <text evidence="7">The sequence shown here is derived from an EMBL/GenBank/DDBJ whole genome shotgun (WGS) entry which is preliminary data.</text>
</comment>
<dbReference type="SUPFAM" id="SSF52833">
    <property type="entry name" value="Thioredoxin-like"/>
    <property type="match status" value="1"/>
</dbReference>
<evidence type="ECO:0000256" key="1">
    <source>
        <dbReference type="ARBA" id="ARBA00010996"/>
    </source>
</evidence>
<feature type="disulfide bond" description="Redox-active" evidence="4">
    <location>
        <begin position="77"/>
        <end position="81"/>
    </location>
</feature>
<keyword evidence="5" id="KW-0812">Transmembrane</keyword>
<dbReference type="STRING" id="195105.CN97_03410"/>
<keyword evidence="5" id="KW-0472">Membrane</keyword>
<keyword evidence="4" id="KW-1015">Disulfide bond</keyword>
<evidence type="ECO:0000256" key="5">
    <source>
        <dbReference type="SAM" id="Phobius"/>
    </source>
</evidence>
<comment type="similarity">
    <text evidence="1">Belongs to the SCO1/2 family.</text>
</comment>
<gene>
    <name evidence="7" type="ORF">CN97_03410</name>
</gene>
<dbReference type="AlphaFoldDB" id="A0A086XWH9"/>
<dbReference type="Proteomes" id="UP000028826">
    <property type="component" value="Unassembled WGS sequence"/>
</dbReference>
<dbReference type="CDD" id="cd02968">
    <property type="entry name" value="SCO"/>
    <property type="match status" value="1"/>
</dbReference>
<keyword evidence="2 3" id="KW-0186">Copper</keyword>
<name>A0A086XWH9_9RHOB</name>
<evidence type="ECO:0000256" key="2">
    <source>
        <dbReference type="ARBA" id="ARBA00023008"/>
    </source>
</evidence>
<feature type="domain" description="Thioredoxin" evidence="6">
    <location>
        <begin position="39"/>
        <end position="200"/>
    </location>
</feature>
<dbReference type="eggNOG" id="COG1999">
    <property type="taxonomic scope" value="Bacteria"/>
</dbReference>